<evidence type="ECO:0000313" key="1">
    <source>
        <dbReference type="EMBL" id="SDX65819.1"/>
    </source>
</evidence>
<dbReference type="Pfam" id="PF12021">
    <property type="entry name" value="DUF3509"/>
    <property type="match status" value="1"/>
</dbReference>
<evidence type="ECO:0000313" key="2">
    <source>
        <dbReference type="Proteomes" id="UP000243778"/>
    </source>
</evidence>
<evidence type="ECO:0008006" key="3">
    <source>
        <dbReference type="Google" id="ProtNLM"/>
    </source>
</evidence>
<reference evidence="2" key="1">
    <citation type="submission" date="2016-10" db="EMBL/GenBank/DDBJ databases">
        <authorList>
            <person name="Varghese N."/>
            <person name="Submissions S."/>
        </authorList>
    </citation>
    <scope>NUCLEOTIDE SEQUENCE [LARGE SCALE GENOMIC DNA]</scope>
    <source>
        <strain evidence="2">NRRL B-59562</strain>
    </source>
</reference>
<accession>A0A1H3DJH9</accession>
<gene>
    <name evidence="1" type="ORF">SAMN05216287_3427</name>
</gene>
<dbReference type="AlphaFoldDB" id="A0A1H3DJH9"/>
<keyword evidence="2" id="KW-1185">Reference proteome</keyword>
<sequence>MTISLQPIISAFPDYTVTATQRPDGSQLLSLEKDGMQVTRVIPSPQLSAPVRVEWLLSAIRRDIAQAGGVVAEIAAMQSQRQAVAQHP</sequence>
<dbReference type="STRING" id="1007099.SAMN05216287_3427"/>
<proteinExistence type="predicted"/>
<organism evidence="1 2">
    <name type="scientific">Pseudomonas kuykendallii</name>
    <dbReference type="NCBI Taxonomy" id="1007099"/>
    <lineage>
        <taxon>Bacteria</taxon>
        <taxon>Pseudomonadati</taxon>
        <taxon>Pseudomonadota</taxon>
        <taxon>Gammaproteobacteria</taxon>
        <taxon>Pseudomonadales</taxon>
        <taxon>Pseudomonadaceae</taxon>
        <taxon>Pseudomonas</taxon>
    </lineage>
</organism>
<dbReference type="EMBL" id="FNNU01000005">
    <property type="protein sequence ID" value="SDX65819.1"/>
    <property type="molecule type" value="Genomic_DNA"/>
</dbReference>
<protein>
    <recommendedName>
        <fullName evidence="3">DUF3509 domain-containing protein</fullName>
    </recommendedName>
</protein>
<dbReference type="InterPro" id="IPR021898">
    <property type="entry name" value="DUF3509"/>
</dbReference>
<dbReference type="Proteomes" id="UP000243778">
    <property type="component" value="Unassembled WGS sequence"/>
</dbReference>
<name>A0A1H3DJH9_9PSED</name>
<dbReference type="RefSeq" id="WP_090230828.1">
    <property type="nucleotide sequence ID" value="NZ_FNNU01000005.1"/>
</dbReference>
<dbReference type="OrthoDB" id="6891826at2"/>